<protein>
    <submittedName>
        <fullName evidence="1">Uncharacterized protein</fullName>
    </submittedName>
</protein>
<accession>A0AAV4Y6P1</accession>
<organism evidence="1 2">
    <name type="scientific">Caerostris extrusa</name>
    <name type="common">Bark spider</name>
    <name type="synonym">Caerostris bankana</name>
    <dbReference type="NCBI Taxonomy" id="172846"/>
    <lineage>
        <taxon>Eukaryota</taxon>
        <taxon>Metazoa</taxon>
        <taxon>Ecdysozoa</taxon>
        <taxon>Arthropoda</taxon>
        <taxon>Chelicerata</taxon>
        <taxon>Arachnida</taxon>
        <taxon>Araneae</taxon>
        <taxon>Araneomorphae</taxon>
        <taxon>Entelegynae</taxon>
        <taxon>Araneoidea</taxon>
        <taxon>Araneidae</taxon>
        <taxon>Caerostris</taxon>
    </lineage>
</organism>
<comment type="caution">
    <text evidence="1">The sequence shown here is derived from an EMBL/GenBank/DDBJ whole genome shotgun (WGS) entry which is preliminary data.</text>
</comment>
<proteinExistence type="predicted"/>
<dbReference type="AlphaFoldDB" id="A0AAV4Y6P1"/>
<keyword evidence="2" id="KW-1185">Reference proteome</keyword>
<evidence type="ECO:0000313" key="1">
    <source>
        <dbReference type="EMBL" id="GIZ03013.1"/>
    </source>
</evidence>
<dbReference type="EMBL" id="BPLR01018890">
    <property type="protein sequence ID" value="GIZ03013.1"/>
    <property type="molecule type" value="Genomic_DNA"/>
</dbReference>
<evidence type="ECO:0000313" key="2">
    <source>
        <dbReference type="Proteomes" id="UP001054945"/>
    </source>
</evidence>
<gene>
    <name evidence="1" type="ORF">CEXT_614781</name>
</gene>
<reference evidence="1 2" key="1">
    <citation type="submission" date="2021-06" db="EMBL/GenBank/DDBJ databases">
        <title>Caerostris extrusa draft genome.</title>
        <authorList>
            <person name="Kono N."/>
            <person name="Arakawa K."/>
        </authorList>
    </citation>
    <scope>NUCLEOTIDE SEQUENCE [LARGE SCALE GENOMIC DNA]</scope>
</reference>
<dbReference type="Proteomes" id="UP001054945">
    <property type="component" value="Unassembled WGS sequence"/>
</dbReference>
<sequence>MTGFKKTAGPKFEIPLFRKALFPGQTPQNHDQSANHWQSSLSGRSLLMHYLPLPTTPSLQRLRRTNHGLPSNCCSRHHGRTINPGTGGTFNLKI</sequence>
<name>A0AAV4Y6P1_CAEEX</name>